<dbReference type="AlphaFoldDB" id="A0A0B3SI93"/>
<protein>
    <submittedName>
        <fullName evidence="1">Uncharacterized protein</fullName>
    </submittedName>
</protein>
<comment type="caution">
    <text evidence="1">The sequence shown here is derived from an EMBL/GenBank/DDBJ whole genome shotgun (WGS) entry which is preliminary data.</text>
</comment>
<dbReference type="EMBL" id="JSUQ01000028">
    <property type="protein sequence ID" value="KHQ50304.1"/>
    <property type="molecule type" value="Genomic_DNA"/>
</dbReference>
<keyword evidence="2" id="KW-1185">Reference proteome</keyword>
<evidence type="ECO:0000313" key="2">
    <source>
        <dbReference type="Proteomes" id="UP000030960"/>
    </source>
</evidence>
<gene>
    <name evidence="1" type="ORF">OA50_05152</name>
</gene>
<reference evidence="1 2" key="1">
    <citation type="submission" date="2014-10" db="EMBL/GenBank/DDBJ databases">
        <title>Genome sequence of Ponticoccus sp. strain UMTAT08 isolated from clonal culture of toxic dinoflagellate Alexandrium tamiyavanichii.</title>
        <authorList>
            <person name="Gan H.Y."/>
            <person name="Muhd D.-D."/>
            <person name="Mohd Noor M.E."/>
            <person name="Yeong Y.S."/>
            <person name="Usup G."/>
        </authorList>
    </citation>
    <scope>NUCLEOTIDE SEQUENCE [LARGE SCALE GENOMIC DNA]</scope>
    <source>
        <strain evidence="1 2">UMTAT08</strain>
    </source>
</reference>
<organism evidence="1 2">
    <name type="scientific">Mameliella alba</name>
    <dbReference type="NCBI Taxonomy" id="561184"/>
    <lineage>
        <taxon>Bacteria</taxon>
        <taxon>Pseudomonadati</taxon>
        <taxon>Pseudomonadota</taxon>
        <taxon>Alphaproteobacteria</taxon>
        <taxon>Rhodobacterales</taxon>
        <taxon>Roseobacteraceae</taxon>
        <taxon>Mameliella</taxon>
    </lineage>
</organism>
<proteinExistence type="predicted"/>
<accession>A0A0B3SI93</accession>
<dbReference type="STRING" id="561184.SAMN05216376_111146"/>
<dbReference type="Proteomes" id="UP000030960">
    <property type="component" value="Unassembled WGS sequence"/>
</dbReference>
<evidence type="ECO:0000313" key="1">
    <source>
        <dbReference type="EMBL" id="KHQ50304.1"/>
    </source>
</evidence>
<name>A0A0B3SI93_9RHOB</name>
<sequence length="112" mass="12027">MADMNAPMSAADHVLCNAAQALVLQLVEDHAERAMLLDVLAKEASKASALNPLVEDVAIAAEDLRTIGLHGRGPGSPEWASARHQLQRALQRWAMWRLGVALDRVRAGKAVA</sequence>
<dbReference type="RefSeq" id="WP_043146392.1">
    <property type="nucleotide sequence ID" value="NZ_JSUQ01000028.1"/>
</dbReference>